<dbReference type="PANTHER" id="PTHR30055:SF234">
    <property type="entry name" value="HTH-TYPE TRANSCRIPTIONAL REGULATOR BETI"/>
    <property type="match status" value="1"/>
</dbReference>
<dbReference type="EMBL" id="SODV01000001">
    <property type="protein sequence ID" value="TDX01436.1"/>
    <property type="molecule type" value="Genomic_DNA"/>
</dbReference>
<keyword evidence="7" id="KW-1185">Reference proteome</keyword>
<dbReference type="GO" id="GO:0003700">
    <property type="term" value="F:DNA-binding transcription factor activity"/>
    <property type="evidence" value="ECO:0007669"/>
    <property type="project" value="TreeGrafter"/>
</dbReference>
<dbReference type="PROSITE" id="PS50977">
    <property type="entry name" value="HTH_TETR_2"/>
    <property type="match status" value="1"/>
</dbReference>
<dbReference type="Gene3D" id="1.10.10.60">
    <property type="entry name" value="Homeodomain-like"/>
    <property type="match status" value="1"/>
</dbReference>
<dbReference type="GO" id="GO:0000976">
    <property type="term" value="F:transcription cis-regulatory region binding"/>
    <property type="evidence" value="ECO:0007669"/>
    <property type="project" value="TreeGrafter"/>
</dbReference>
<name>A0A4R8DU43_9BACT</name>
<dbReference type="SUPFAM" id="SSF46689">
    <property type="entry name" value="Homeodomain-like"/>
    <property type="match status" value="1"/>
</dbReference>
<dbReference type="InterPro" id="IPR036271">
    <property type="entry name" value="Tet_transcr_reg_TetR-rel_C_sf"/>
</dbReference>
<dbReference type="InterPro" id="IPR050109">
    <property type="entry name" value="HTH-type_TetR-like_transc_reg"/>
</dbReference>
<dbReference type="Proteomes" id="UP000294498">
    <property type="component" value="Unassembled WGS sequence"/>
</dbReference>
<accession>A0A4R8DU43</accession>
<protein>
    <submittedName>
        <fullName evidence="6">TetR family transcriptional regulator</fullName>
    </submittedName>
</protein>
<dbReference type="InterPro" id="IPR001647">
    <property type="entry name" value="HTH_TetR"/>
</dbReference>
<evidence type="ECO:0000313" key="6">
    <source>
        <dbReference type="EMBL" id="TDX01436.1"/>
    </source>
</evidence>
<sequence>MLVKEDHILQAAQQLFQKYGWQKVSMDDVAKAIGKSRSSLYYYYKSKEEIYAAVVNMEVDDIVDKIGQAVEQVTGTEEKIATFFTTKMHLMRKRRELYGSLEAGMNADEISSLSGIKRAGHARIMKGEGDLLKEILKQGVEAGELRPIPPREMENLVFVILANMHGLKREMLLAEDAPKIDTLAQTLSQLIVHGLKA</sequence>
<comment type="caution">
    <text evidence="6">The sequence shown here is derived from an EMBL/GenBank/DDBJ whole genome shotgun (WGS) entry which is preliminary data.</text>
</comment>
<feature type="domain" description="HTH tetR-type" evidence="5">
    <location>
        <begin position="2"/>
        <end position="62"/>
    </location>
</feature>
<keyword evidence="2 4" id="KW-0238">DNA-binding</keyword>
<keyword evidence="1" id="KW-0805">Transcription regulation</keyword>
<dbReference type="SUPFAM" id="SSF48498">
    <property type="entry name" value="Tetracyclin repressor-like, C-terminal domain"/>
    <property type="match status" value="1"/>
</dbReference>
<reference evidence="6 7" key="1">
    <citation type="submission" date="2019-03" db="EMBL/GenBank/DDBJ databases">
        <title>Genomic Encyclopedia of Type Strains, Phase IV (KMG-IV): sequencing the most valuable type-strain genomes for metagenomic binning, comparative biology and taxonomic classification.</title>
        <authorList>
            <person name="Goeker M."/>
        </authorList>
    </citation>
    <scope>NUCLEOTIDE SEQUENCE [LARGE SCALE GENOMIC DNA]</scope>
    <source>
        <strain evidence="6 7">DSM 100059</strain>
    </source>
</reference>
<proteinExistence type="predicted"/>
<dbReference type="Gene3D" id="1.10.357.10">
    <property type="entry name" value="Tetracycline Repressor, domain 2"/>
    <property type="match status" value="1"/>
</dbReference>
<evidence type="ECO:0000256" key="2">
    <source>
        <dbReference type="ARBA" id="ARBA00023125"/>
    </source>
</evidence>
<dbReference type="FunFam" id="1.10.10.60:FF:000141">
    <property type="entry name" value="TetR family transcriptional regulator"/>
    <property type="match status" value="1"/>
</dbReference>
<evidence type="ECO:0000256" key="1">
    <source>
        <dbReference type="ARBA" id="ARBA00023015"/>
    </source>
</evidence>
<evidence type="ECO:0000313" key="7">
    <source>
        <dbReference type="Proteomes" id="UP000294498"/>
    </source>
</evidence>
<dbReference type="PRINTS" id="PR00455">
    <property type="entry name" value="HTHTETR"/>
</dbReference>
<dbReference type="PANTHER" id="PTHR30055">
    <property type="entry name" value="HTH-TYPE TRANSCRIPTIONAL REGULATOR RUTR"/>
    <property type="match status" value="1"/>
</dbReference>
<dbReference type="AlphaFoldDB" id="A0A4R8DU43"/>
<keyword evidence="3" id="KW-0804">Transcription</keyword>
<gene>
    <name evidence="6" type="ORF">EDB95_2471</name>
</gene>
<organism evidence="6 7">
    <name type="scientific">Dinghuibacter silviterrae</name>
    <dbReference type="NCBI Taxonomy" id="1539049"/>
    <lineage>
        <taxon>Bacteria</taxon>
        <taxon>Pseudomonadati</taxon>
        <taxon>Bacteroidota</taxon>
        <taxon>Chitinophagia</taxon>
        <taxon>Chitinophagales</taxon>
        <taxon>Chitinophagaceae</taxon>
        <taxon>Dinghuibacter</taxon>
    </lineage>
</organism>
<dbReference type="InterPro" id="IPR009057">
    <property type="entry name" value="Homeodomain-like_sf"/>
</dbReference>
<evidence type="ECO:0000256" key="3">
    <source>
        <dbReference type="ARBA" id="ARBA00023163"/>
    </source>
</evidence>
<feature type="DNA-binding region" description="H-T-H motif" evidence="4">
    <location>
        <begin position="25"/>
        <end position="44"/>
    </location>
</feature>
<evidence type="ECO:0000259" key="5">
    <source>
        <dbReference type="PROSITE" id="PS50977"/>
    </source>
</evidence>
<dbReference type="RefSeq" id="WP_162852572.1">
    <property type="nucleotide sequence ID" value="NZ_SODV01000001.1"/>
</dbReference>
<evidence type="ECO:0000256" key="4">
    <source>
        <dbReference type="PROSITE-ProRule" id="PRU00335"/>
    </source>
</evidence>
<dbReference type="Pfam" id="PF00440">
    <property type="entry name" value="TetR_N"/>
    <property type="match status" value="1"/>
</dbReference>